<feature type="domain" description="Transglutaminase-like" evidence="2">
    <location>
        <begin position="178"/>
        <end position="239"/>
    </location>
</feature>
<dbReference type="Proteomes" id="UP000475214">
    <property type="component" value="Unassembled WGS sequence"/>
</dbReference>
<comment type="caution">
    <text evidence="3">The sequence shown here is derived from an EMBL/GenBank/DDBJ whole genome shotgun (WGS) entry which is preliminary data.</text>
</comment>
<evidence type="ECO:0000259" key="2">
    <source>
        <dbReference type="SMART" id="SM00460"/>
    </source>
</evidence>
<organism evidence="3 4">
    <name type="scientific">Phytoactinopolyspora halotolerans</name>
    <dbReference type="NCBI Taxonomy" id="1981512"/>
    <lineage>
        <taxon>Bacteria</taxon>
        <taxon>Bacillati</taxon>
        <taxon>Actinomycetota</taxon>
        <taxon>Actinomycetes</taxon>
        <taxon>Jiangellales</taxon>
        <taxon>Jiangellaceae</taxon>
        <taxon>Phytoactinopolyspora</taxon>
    </lineage>
</organism>
<dbReference type="AlphaFoldDB" id="A0A6L9S5R8"/>
<sequence>MNWPPILDRVVRTPREYFCPIGPEKAREILSCSPADIRDLGHVYGADRTRFDAFDVWNIGLNSGSGRSTPERELRYLGHLLASTDWLDAVEYRLALEAGCPRGPACTSHDWRRPRLVGTSWSDPSYLPGRVRWAATTRRQGMHSRIRLQPILHAWRHTLASYRFHYTHPGLAADTAATRARRVGNCTGLSAVLAEDLNSRGVTARTRCGFLWGGLVGLAHEWVEARDADGRWKPLDPSMAALAATFFSPEYQRFCCGSMLNRLIPVASGHTATVQHWCEGRLLTTYPALRRASGGRLPRPNPMTNPTTNPLMPR</sequence>
<dbReference type="Gene3D" id="3.10.620.30">
    <property type="match status" value="1"/>
</dbReference>
<feature type="compositionally biased region" description="Low complexity" evidence="1">
    <location>
        <begin position="296"/>
        <end position="314"/>
    </location>
</feature>
<name>A0A6L9S5R8_9ACTN</name>
<dbReference type="Pfam" id="PF01841">
    <property type="entry name" value="Transglut_core"/>
    <property type="match status" value="1"/>
</dbReference>
<feature type="region of interest" description="Disordered" evidence="1">
    <location>
        <begin position="292"/>
        <end position="314"/>
    </location>
</feature>
<proteinExistence type="predicted"/>
<reference evidence="3 4" key="1">
    <citation type="submission" date="2020-02" db="EMBL/GenBank/DDBJ databases">
        <authorList>
            <person name="Li X.-J."/>
            <person name="Han X.-M."/>
        </authorList>
    </citation>
    <scope>NUCLEOTIDE SEQUENCE [LARGE SCALE GENOMIC DNA]</scope>
    <source>
        <strain evidence="3 4">CCTCC AB 2017055</strain>
    </source>
</reference>
<evidence type="ECO:0000313" key="3">
    <source>
        <dbReference type="EMBL" id="NED99841.1"/>
    </source>
</evidence>
<dbReference type="SMART" id="SM00460">
    <property type="entry name" value="TGc"/>
    <property type="match status" value="1"/>
</dbReference>
<accession>A0A6L9S5R8</accession>
<dbReference type="InterPro" id="IPR002931">
    <property type="entry name" value="Transglutaminase-like"/>
</dbReference>
<dbReference type="InterPro" id="IPR038765">
    <property type="entry name" value="Papain-like_cys_pep_sf"/>
</dbReference>
<dbReference type="RefSeq" id="WP_163734559.1">
    <property type="nucleotide sequence ID" value="NZ_JAAGOA010000004.1"/>
</dbReference>
<protein>
    <submittedName>
        <fullName evidence="3">Transglutaminase domain-containing protein</fullName>
    </submittedName>
</protein>
<evidence type="ECO:0000313" key="4">
    <source>
        <dbReference type="Proteomes" id="UP000475214"/>
    </source>
</evidence>
<dbReference type="EMBL" id="JAAGOA010000004">
    <property type="protein sequence ID" value="NED99841.1"/>
    <property type="molecule type" value="Genomic_DNA"/>
</dbReference>
<dbReference type="SUPFAM" id="SSF54001">
    <property type="entry name" value="Cysteine proteinases"/>
    <property type="match status" value="1"/>
</dbReference>
<gene>
    <name evidence="3" type="ORF">G1H10_06640</name>
</gene>
<evidence type="ECO:0000256" key="1">
    <source>
        <dbReference type="SAM" id="MobiDB-lite"/>
    </source>
</evidence>
<keyword evidence="4" id="KW-1185">Reference proteome</keyword>